<dbReference type="EMBL" id="FMXM01000003">
    <property type="protein sequence ID" value="SDA52721.1"/>
    <property type="molecule type" value="Genomic_DNA"/>
</dbReference>
<dbReference type="Gene3D" id="3.30.429.10">
    <property type="entry name" value="Macrophage Migration Inhibitory Factor"/>
    <property type="match status" value="1"/>
</dbReference>
<protein>
    <submittedName>
        <fullName evidence="3 4">4-oxalocrotonate tautomerase</fullName>
    </submittedName>
</protein>
<dbReference type="SUPFAM" id="SSF55331">
    <property type="entry name" value="Tautomerase/MIF"/>
    <property type="match status" value="1"/>
</dbReference>
<dbReference type="InterPro" id="IPR014347">
    <property type="entry name" value="Tautomerase/MIF_sf"/>
</dbReference>
<dbReference type="InterPro" id="IPR004370">
    <property type="entry name" value="4-OT-like_dom"/>
</dbReference>
<organism evidence="4 5">
    <name type="scientific">Mesorhizobium qingshengii</name>
    <dbReference type="NCBI Taxonomy" id="1165689"/>
    <lineage>
        <taxon>Bacteria</taxon>
        <taxon>Pseudomonadati</taxon>
        <taxon>Pseudomonadota</taxon>
        <taxon>Alphaproteobacteria</taxon>
        <taxon>Hyphomicrobiales</taxon>
        <taxon>Phyllobacteriaceae</taxon>
        <taxon>Mesorhizobium</taxon>
    </lineage>
</organism>
<dbReference type="Pfam" id="PF01361">
    <property type="entry name" value="Tautomerase"/>
    <property type="match status" value="1"/>
</dbReference>
<evidence type="ECO:0000313" key="3">
    <source>
        <dbReference type="EMBL" id="MCZ8544102.1"/>
    </source>
</evidence>
<evidence type="ECO:0000313" key="6">
    <source>
        <dbReference type="Proteomes" id="UP001152178"/>
    </source>
</evidence>
<dbReference type="OrthoDB" id="8098375at2"/>
<evidence type="ECO:0000313" key="5">
    <source>
        <dbReference type="Proteomes" id="UP000198588"/>
    </source>
</evidence>
<dbReference type="RefSeq" id="WP_091575998.1">
    <property type="nucleotide sequence ID" value="NZ_FMXM01000003.1"/>
</dbReference>
<gene>
    <name evidence="3" type="ORF">OOJ09_07930</name>
    <name evidence="4" type="ORF">SAMN02927914_01117</name>
</gene>
<reference evidence="4 5" key="1">
    <citation type="submission" date="2016-10" db="EMBL/GenBank/DDBJ databases">
        <authorList>
            <person name="de Groot N.N."/>
        </authorList>
    </citation>
    <scope>NUCLEOTIDE SEQUENCE [LARGE SCALE GENOMIC DNA]</scope>
    <source>
        <strain evidence="4 5">CGMCC 1.12097</strain>
    </source>
</reference>
<feature type="domain" description="4-oxalocrotonate tautomerase-like" evidence="2">
    <location>
        <begin position="2"/>
        <end position="59"/>
    </location>
</feature>
<dbReference type="AlphaFoldDB" id="A0A1G5W3P4"/>
<dbReference type="Proteomes" id="UP001152178">
    <property type="component" value="Unassembled WGS sequence"/>
</dbReference>
<name>A0A1G5W3P4_9HYPH</name>
<evidence type="ECO:0000256" key="1">
    <source>
        <dbReference type="ARBA" id="ARBA00023235"/>
    </source>
</evidence>
<dbReference type="Proteomes" id="UP000198588">
    <property type="component" value="Unassembled WGS sequence"/>
</dbReference>
<evidence type="ECO:0000259" key="2">
    <source>
        <dbReference type="Pfam" id="PF01361"/>
    </source>
</evidence>
<reference evidence="3" key="2">
    <citation type="submission" date="2022-11" db="EMBL/GenBank/DDBJ databases">
        <authorList>
            <person name="Coimbra C."/>
        </authorList>
    </citation>
    <scope>NUCLEOTIDE SEQUENCE</scope>
    <source>
        <strain evidence="3">Jales19</strain>
    </source>
</reference>
<dbReference type="STRING" id="1165689.SAMN02927914_01117"/>
<proteinExistence type="predicted"/>
<dbReference type="GO" id="GO:0016853">
    <property type="term" value="F:isomerase activity"/>
    <property type="evidence" value="ECO:0007669"/>
    <property type="project" value="UniProtKB-KW"/>
</dbReference>
<evidence type="ECO:0000313" key="4">
    <source>
        <dbReference type="EMBL" id="SDA52721.1"/>
    </source>
</evidence>
<sequence>MPFVNIRLVKEVIAADPAGKKADIAKKVTAAIMEATGLGNDDVWVVFEEVNARDWYVGKTDVETLRSKK</sequence>
<keyword evidence="6" id="KW-1185">Reference proteome</keyword>
<keyword evidence="1" id="KW-0413">Isomerase</keyword>
<accession>A0A1G5W3P4</accession>
<dbReference type="EMBL" id="JAPFQA010000002">
    <property type="protein sequence ID" value="MCZ8544102.1"/>
    <property type="molecule type" value="Genomic_DNA"/>
</dbReference>